<dbReference type="HOGENOM" id="CLU_018552_1_4_1"/>
<feature type="compositionally biased region" description="Acidic residues" evidence="1">
    <location>
        <begin position="37"/>
        <end position="48"/>
    </location>
</feature>
<sequence>MPRQTDCQVLTEEVLVLFTQQLLTEEQESLNNLLYEESNDSDSDDGEDIPAPQLTKDLNTEDTTATLADIKSTFDILIQTIQGHSVFHNRSKQQDAVTLQKVGLWVGFGYGTVDLCTKRIMATICDAGFRWAVMQWPTEKQKEDAKAWIESRSCLSWCDGWLMVDGTLVPLFTQPGFYGNSWYDRKSNYSLNVQLISTPNLHIIDYEHGTLFRAEEWVWADMAYPLQTWCQAPYKKPEKDTALTGQWSSLRGLRLHINNPRHIHLASIWITSCIVLHNFAMQHEEDEDIEGNEFYREGLALMERERSTGDREATVVENSRVSEANHDVELLLGQLKREELKEALFNYLDT</sequence>
<evidence type="ECO:0000313" key="2">
    <source>
        <dbReference type="EMBL" id="KIJ42884.1"/>
    </source>
</evidence>
<evidence type="ECO:0000256" key="1">
    <source>
        <dbReference type="SAM" id="MobiDB-lite"/>
    </source>
</evidence>
<dbReference type="OrthoDB" id="2641813at2759"/>
<organism evidence="2 3">
    <name type="scientific">Sphaerobolus stellatus (strain SS14)</name>
    <dbReference type="NCBI Taxonomy" id="990650"/>
    <lineage>
        <taxon>Eukaryota</taxon>
        <taxon>Fungi</taxon>
        <taxon>Dikarya</taxon>
        <taxon>Basidiomycota</taxon>
        <taxon>Agaricomycotina</taxon>
        <taxon>Agaricomycetes</taxon>
        <taxon>Phallomycetidae</taxon>
        <taxon>Geastrales</taxon>
        <taxon>Sphaerobolaceae</taxon>
        <taxon>Sphaerobolus</taxon>
    </lineage>
</organism>
<keyword evidence="3" id="KW-1185">Reference proteome</keyword>
<evidence type="ECO:0008006" key="4">
    <source>
        <dbReference type="Google" id="ProtNLM"/>
    </source>
</evidence>
<reference evidence="2 3" key="1">
    <citation type="submission" date="2014-06" db="EMBL/GenBank/DDBJ databases">
        <title>Evolutionary Origins and Diversification of the Mycorrhizal Mutualists.</title>
        <authorList>
            <consortium name="DOE Joint Genome Institute"/>
            <consortium name="Mycorrhizal Genomics Consortium"/>
            <person name="Kohler A."/>
            <person name="Kuo A."/>
            <person name="Nagy L.G."/>
            <person name="Floudas D."/>
            <person name="Copeland A."/>
            <person name="Barry K.W."/>
            <person name="Cichocki N."/>
            <person name="Veneault-Fourrey C."/>
            <person name="LaButti K."/>
            <person name="Lindquist E.A."/>
            <person name="Lipzen A."/>
            <person name="Lundell T."/>
            <person name="Morin E."/>
            <person name="Murat C."/>
            <person name="Riley R."/>
            <person name="Ohm R."/>
            <person name="Sun H."/>
            <person name="Tunlid A."/>
            <person name="Henrissat B."/>
            <person name="Grigoriev I.V."/>
            <person name="Hibbett D.S."/>
            <person name="Martin F."/>
        </authorList>
    </citation>
    <scope>NUCLEOTIDE SEQUENCE [LARGE SCALE GENOMIC DNA]</scope>
    <source>
        <strain evidence="2 3">SS14</strain>
    </source>
</reference>
<name>A0A0C9V7B2_SPHS4</name>
<evidence type="ECO:0000313" key="3">
    <source>
        <dbReference type="Proteomes" id="UP000054279"/>
    </source>
</evidence>
<protein>
    <recommendedName>
        <fullName evidence="4">DDE Tnp4 domain-containing protein</fullName>
    </recommendedName>
</protein>
<dbReference type="Proteomes" id="UP000054279">
    <property type="component" value="Unassembled WGS sequence"/>
</dbReference>
<proteinExistence type="predicted"/>
<feature type="region of interest" description="Disordered" evidence="1">
    <location>
        <begin position="36"/>
        <end position="55"/>
    </location>
</feature>
<accession>A0A0C9V7B2</accession>
<gene>
    <name evidence="2" type="ORF">M422DRAFT_253990</name>
</gene>
<dbReference type="AlphaFoldDB" id="A0A0C9V7B2"/>
<dbReference type="EMBL" id="KN837127">
    <property type="protein sequence ID" value="KIJ42884.1"/>
    <property type="molecule type" value="Genomic_DNA"/>
</dbReference>